<proteinExistence type="inferred from homology"/>
<dbReference type="AlphaFoldDB" id="A0A9N9WLZ1"/>
<dbReference type="PANTHER" id="PTHR48043:SF159">
    <property type="entry name" value="EG:EG0003.4 PROTEIN-RELATED"/>
    <property type="match status" value="1"/>
</dbReference>
<dbReference type="InterPro" id="IPR050271">
    <property type="entry name" value="UDP-glycosyltransferase"/>
</dbReference>
<dbReference type="GO" id="GO:0008194">
    <property type="term" value="F:UDP-glycosyltransferase activity"/>
    <property type="evidence" value="ECO:0007669"/>
    <property type="project" value="InterPro"/>
</dbReference>
<evidence type="ECO:0000313" key="4">
    <source>
        <dbReference type="EMBL" id="CAG9798502.1"/>
    </source>
</evidence>
<dbReference type="Proteomes" id="UP001153620">
    <property type="component" value="Chromosome 1"/>
</dbReference>
<dbReference type="EMBL" id="OU895877">
    <property type="protein sequence ID" value="CAG9798502.1"/>
    <property type="molecule type" value="Genomic_DNA"/>
</dbReference>
<evidence type="ECO:0000313" key="5">
    <source>
        <dbReference type="Proteomes" id="UP001153620"/>
    </source>
</evidence>
<dbReference type="FunFam" id="3.40.50.2000:FF:000050">
    <property type="entry name" value="UDP-glucuronosyltransferase"/>
    <property type="match status" value="1"/>
</dbReference>
<dbReference type="SUPFAM" id="SSF53756">
    <property type="entry name" value="UDP-Glycosyltransferase/glycogen phosphorylase"/>
    <property type="match status" value="1"/>
</dbReference>
<evidence type="ECO:0008006" key="6">
    <source>
        <dbReference type="Google" id="ProtNLM"/>
    </source>
</evidence>
<keyword evidence="3" id="KW-0808">Transferase</keyword>
<protein>
    <recommendedName>
        <fullName evidence="6">Glucuronosyltransferase</fullName>
    </recommendedName>
</protein>
<dbReference type="OrthoDB" id="5835829at2759"/>
<dbReference type="InterPro" id="IPR002213">
    <property type="entry name" value="UDP_glucos_trans"/>
</dbReference>
<evidence type="ECO:0000256" key="3">
    <source>
        <dbReference type="ARBA" id="ARBA00022679"/>
    </source>
</evidence>
<accession>A0A9N9WLZ1</accession>
<dbReference type="CDD" id="cd03784">
    <property type="entry name" value="GT1_Gtf-like"/>
    <property type="match status" value="1"/>
</dbReference>
<reference evidence="4" key="1">
    <citation type="submission" date="2022-01" db="EMBL/GenBank/DDBJ databases">
        <authorList>
            <person name="King R."/>
        </authorList>
    </citation>
    <scope>NUCLEOTIDE SEQUENCE</scope>
</reference>
<dbReference type="Pfam" id="PF00201">
    <property type="entry name" value="UDPGT"/>
    <property type="match status" value="1"/>
</dbReference>
<comment type="similarity">
    <text evidence="1">Belongs to the UDP-glycosyltransferase family.</text>
</comment>
<reference evidence="4" key="2">
    <citation type="submission" date="2022-10" db="EMBL/GenBank/DDBJ databases">
        <authorList>
            <consortium name="ENA_rothamsted_submissions"/>
            <consortium name="culmorum"/>
            <person name="King R."/>
        </authorList>
    </citation>
    <scope>NUCLEOTIDE SEQUENCE</scope>
</reference>
<keyword evidence="5" id="KW-1185">Reference proteome</keyword>
<keyword evidence="2" id="KW-0328">Glycosyltransferase</keyword>
<name>A0A9N9WLZ1_9DIPT</name>
<dbReference type="PANTHER" id="PTHR48043">
    <property type="entry name" value="EG:EG0003.4 PROTEIN-RELATED"/>
    <property type="match status" value="1"/>
</dbReference>
<evidence type="ECO:0000256" key="2">
    <source>
        <dbReference type="ARBA" id="ARBA00022676"/>
    </source>
</evidence>
<organism evidence="4 5">
    <name type="scientific">Chironomus riparius</name>
    <dbReference type="NCBI Taxonomy" id="315576"/>
    <lineage>
        <taxon>Eukaryota</taxon>
        <taxon>Metazoa</taxon>
        <taxon>Ecdysozoa</taxon>
        <taxon>Arthropoda</taxon>
        <taxon>Hexapoda</taxon>
        <taxon>Insecta</taxon>
        <taxon>Pterygota</taxon>
        <taxon>Neoptera</taxon>
        <taxon>Endopterygota</taxon>
        <taxon>Diptera</taxon>
        <taxon>Nematocera</taxon>
        <taxon>Chironomoidea</taxon>
        <taxon>Chironomidae</taxon>
        <taxon>Chironominae</taxon>
        <taxon>Chironomus</taxon>
    </lineage>
</organism>
<gene>
    <name evidence="4" type="ORF">CHIRRI_LOCUS1484</name>
</gene>
<dbReference type="Gene3D" id="3.40.50.2000">
    <property type="entry name" value="Glycogen Phosphorylase B"/>
    <property type="match status" value="1"/>
</dbReference>
<evidence type="ECO:0000256" key="1">
    <source>
        <dbReference type="ARBA" id="ARBA00009995"/>
    </source>
</evidence>
<sequence>MSIFSAVFQKCDSSKILIIHTTLTKSHLLPLQVLARALAEERNHEITFLSAFPMWKNITNLREFAIPYDEHDRDYIYEISANPENQGFLSIISQISKIYSKIGNNTLQMTEMKNLMKNEKYDLLILGYYTNEYMLGLGDHFKCPTVMFSLYNMIASLHRITGNPFDLAASNHFMIQGVKLDFRGRLKNLWIYGFDYFILKNMFEYYGKEVYRYNFPASQYRSYSESLKNVSLLMLNSHFSTSGPRPLLPNIIEVGGLQVKSKPSPLPKDIKDFLDNAKDGAILFSLGSKVDISHFSNQTMKIIFNVFSKLEQRVIMKWGSSKLKNKPDNVFTSSWLPQDDILAHSNIRLFISHCGIGSVVEATYHGVPIIANPLLGDQFGNAMKVENEGWGKVVNLKFINEEELMKMIMEVLSNPSYTSTAKRLSALQKDRPQDAKSLAIYWIEYVIRHNGASHLHYPGADLNILQSNSLDVIGFLLVCCYLMYKIISKAAKRILKLRFFFYEK</sequence>